<feature type="domain" description="DUF2921" evidence="13">
    <location>
        <begin position="441"/>
        <end position="599"/>
    </location>
</feature>
<keyword evidence="6 10" id="KW-0812">Transmembrane</keyword>
<dbReference type="PANTHER" id="PTHR33389:SF18">
    <property type="entry name" value="OS01G0677900 PROTEIN"/>
    <property type="match status" value="1"/>
</dbReference>
<dbReference type="GO" id="GO:0012505">
    <property type="term" value="C:endomembrane system"/>
    <property type="evidence" value="ECO:0007669"/>
    <property type="project" value="UniProtKB-SubCell"/>
</dbReference>
<feature type="transmembrane region" description="Helical" evidence="10">
    <location>
        <begin position="801"/>
        <end position="819"/>
    </location>
</feature>
<sequence>MASPILSNSPPVPSSYPHYLPLVLLLLLTFLSLLPSSTPAPLTSLCNRPLPLPSATLPSPSFPPLYFTISSGSFSGGNPLFSLSPPPSRPNSFSFLTKSSYHTDYPGLIRLAGTLILRGTHSASTNRSLLHLHRVRPRLPIRPRYASVSFDLDGFWSESDSVLCMYGPGIILSSRGNTIHSNGVLKLNFSKSSNLTSPFVMGTLESSEEPANPNNFNPLALVSFAERNYEYTKTSLAESQCGDLSIKEELQGLDGKFSCNQLRGMLEGSFQLDYGRDCLNGHCGPIRGTLGFDQDYMFSNQVDCSDDGKVHMYLVFTNESRSISRSFMFGDKGLVVEGLWDGDRNKLCLVGCNVVISDEGSRNNLSMGDCSFGLSFWFPSVLSIKSRSVAVGRIWEGKGGNSSVIQFGTTANYMSNLVKLKYNYTKFDVVRGLCAKVFQGKKRKGSFPDGKSFRDMRFRFDVKSKEGSGEFGIASPISLGGSFYAALDLADNVTYLGSDTGNLNISYKIEYNLGKDSKMQMKLSAEGIYNPKYGTLCLVGCRYVGSSNAARQAMVNDSMDCEIFINMQLGSLHGKPTEHVKGTIKSLRAKSDFLFFDTVEITSRGIYFEQAADSIWRMDMEITMVLISLTLTCVFVGLQLYHLKTNPNVLPSISILMLVILVLGNMIPLVLNFDAQFVMKRSKQNILVWSGGWLEVNEVIIRVVTMINFLLQLRLLQVAWGARSADVPKTGSWVHEKKTIWVCLPLYLFGALIAWLVHTINKNGQHTLWDDLSSYAGLILDGFLLPQVIFNVFLDLKDKALACSFYIGFTLVRALPHVYDAYRSHNYMPFVRSSYIYASPNDDIYSLAWDIVVPLGGVILSVVVFLQQRRGGSFFLPLSMRRLGEYEMVPVSISS</sequence>
<evidence type="ECO:0000259" key="13">
    <source>
        <dbReference type="Pfam" id="PF25333"/>
    </source>
</evidence>
<evidence type="ECO:0000256" key="7">
    <source>
        <dbReference type="ARBA" id="ARBA00022786"/>
    </source>
</evidence>
<feature type="transmembrane region" description="Helical" evidence="10">
    <location>
        <begin position="844"/>
        <end position="866"/>
    </location>
</feature>
<evidence type="ECO:0000256" key="11">
    <source>
        <dbReference type="SAM" id="SignalP"/>
    </source>
</evidence>
<comment type="catalytic activity">
    <reaction evidence="1">
        <text>S-ubiquitinyl-[E2 ubiquitin-conjugating enzyme]-L-cysteine + [acceptor protein]-L-lysine = [E2 ubiquitin-conjugating enzyme]-L-cysteine + N(6)-ubiquitinyl-[acceptor protein]-L-lysine.</text>
        <dbReference type="EC" id="2.3.2.27"/>
    </reaction>
</comment>
<dbReference type="Proteomes" id="UP000623129">
    <property type="component" value="Unassembled WGS sequence"/>
</dbReference>
<accession>A0A833QUR2</accession>
<feature type="domain" description="DUF2921" evidence="13">
    <location>
        <begin position="45"/>
        <end position="219"/>
    </location>
</feature>
<evidence type="ECO:0000256" key="1">
    <source>
        <dbReference type="ARBA" id="ARBA00000900"/>
    </source>
</evidence>
<evidence type="ECO:0000256" key="9">
    <source>
        <dbReference type="ARBA" id="ARBA00023136"/>
    </source>
</evidence>
<dbReference type="OrthoDB" id="756308at2759"/>
<evidence type="ECO:0000256" key="10">
    <source>
        <dbReference type="SAM" id="Phobius"/>
    </source>
</evidence>
<evidence type="ECO:0000256" key="5">
    <source>
        <dbReference type="ARBA" id="ARBA00022679"/>
    </source>
</evidence>
<evidence type="ECO:0000256" key="3">
    <source>
        <dbReference type="ARBA" id="ARBA00004906"/>
    </source>
</evidence>
<dbReference type="Pfam" id="PF11145">
    <property type="entry name" value="DUF2921"/>
    <property type="match status" value="1"/>
</dbReference>
<dbReference type="EC" id="2.3.2.27" evidence="4"/>
<name>A0A833QUR2_9POAL</name>
<evidence type="ECO:0000259" key="12">
    <source>
        <dbReference type="Pfam" id="PF11145"/>
    </source>
</evidence>
<keyword evidence="9 10" id="KW-0472">Membrane</keyword>
<dbReference type="EMBL" id="SWLB01000009">
    <property type="protein sequence ID" value="KAF3334835.1"/>
    <property type="molecule type" value="Genomic_DNA"/>
</dbReference>
<dbReference type="GO" id="GO:0061630">
    <property type="term" value="F:ubiquitin protein ligase activity"/>
    <property type="evidence" value="ECO:0007669"/>
    <property type="project" value="UniProtKB-EC"/>
</dbReference>
<keyword evidence="11" id="KW-0732">Signal</keyword>
<keyword evidence="5" id="KW-0808">Transferase</keyword>
<dbReference type="InterPro" id="IPR057425">
    <property type="entry name" value="DUF2921_N"/>
</dbReference>
<gene>
    <name evidence="14" type="ORF">FCM35_KLT21439</name>
</gene>
<evidence type="ECO:0000313" key="15">
    <source>
        <dbReference type="Proteomes" id="UP000623129"/>
    </source>
</evidence>
<feature type="domain" description="DUF2921" evidence="13">
    <location>
        <begin position="249"/>
        <end position="401"/>
    </location>
</feature>
<keyword evidence="8 10" id="KW-1133">Transmembrane helix</keyword>
<dbReference type="Pfam" id="PF25333">
    <property type="entry name" value="DUF2921_N"/>
    <property type="match status" value="3"/>
</dbReference>
<keyword evidence="7" id="KW-0833">Ubl conjugation pathway</keyword>
<proteinExistence type="predicted"/>
<feature type="transmembrane region" description="Helical" evidence="10">
    <location>
        <begin position="622"/>
        <end position="643"/>
    </location>
</feature>
<organism evidence="14 15">
    <name type="scientific">Carex littledalei</name>
    <dbReference type="NCBI Taxonomy" id="544730"/>
    <lineage>
        <taxon>Eukaryota</taxon>
        <taxon>Viridiplantae</taxon>
        <taxon>Streptophyta</taxon>
        <taxon>Embryophyta</taxon>
        <taxon>Tracheophyta</taxon>
        <taxon>Spermatophyta</taxon>
        <taxon>Magnoliopsida</taxon>
        <taxon>Liliopsida</taxon>
        <taxon>Poales</taxon>
        <taxon>Cyperaceae</taxon>
        <taxon>Cyperoideae</taxon>
        <taxon>Cariceae</taxon>
        <taxon>Carex</taxon>
        <taxon>Carex subgen. Euthyceras</taxon>
    </lineage>
</organism>
<reference evidence="14" key="1">
    <citation type="submission" date="2020-01" db="EMBL/GenBank/DDBJ databases">
        <title>Genome sequence of Kobresia littledalei, the first chromosome-level genome in the family Cyperaceae.</title>
        <authorList>
            <person name="Qu G."/>
        </authorList>
    </citation>
    <scope>NUCLEOTIDE SEQUENCE</scope>
    <source>
        <strain evidence="14">C.B.Clarke</strain>
        <tissue evidence="14">Leaf</tissue>
    </source>
</reference>
<evidence type="ECO:0000256" key="6">
    <source>
        <dbReference type="ARBA" id="ARBA00022692"/>
    </source>
</evidence>
<evidence type="ECO:0000256" key="2">
    <source>
        <dbReference type="ARBA" id="ARBA00004127"/>
    </source>
</evidence>
<comment type="caution">
    <text evidence="14">The sequence shown here is derived from an EMBL/GenBank/DDBJ whole genome shotgun (WGS) entry which is preliminary data.</text>
</comment>
<dbReference type="InterPro" id="IPR021319">
    <property type="entry name" value="DUF2921"/>
</dbReference>
<feature type="transmembrane region" description="Helical" evidence="10">
    <location>
        <begin position="740"/>
        <end position="760"/>
    </location>
</feature>
<dbReference type="AlphaFoldDB" id="A0A833QUR2"/>
<comment type="pathway">
    <text evidence="3">Protein modification; protein ubiquitination.</text>
</comment>
<dbReference type="PANTHER" id="PTHR33389">
    <property type="entry name" value="FAMILY PROTEIN, PUTATIVE (DUF2921)-RELATED"/>
    <property type="match status" value="1"/>
</dbReference>
<feature type="chain" id="PRO_5032966539" description="RING-type E3 ubiquitin transferase" evidence="11">
    <location>
        <begin position="40"/>
        <end position="895"/>
    </location>
</feature>
<feature type="transmembrane region" description="Helical" evidence="10">
    <location>
        <begin position="655"/>
        <end position="679"/>
    </location>
</feature>
<feature type="signal peptide" evidence="11">
    <location>
        <begin position="1"/>
        <end position="39"/>
    </location>
</feature>
<keyword evidence="15" id="KW-1185">Reference proteome</keyword>
<evidence type="ECO:0000256" key="8">
    <source>
        <dbReference type="ARBA" id="ARBA00022989"/>
    </source>
</evidence>
<protein>
    <recommendedName>
        <fullName evidence="4">RING-type E3 ubiquitin transferase</fullName>
        <ecNumber evidence="4">2.3.2.27</ecNumber>
    </recommendedName>
</protein>
<feature type="transmembrane region" description="Helical" evidence="10">
    <location>
        <begin position="772"/>
        <end position="794"/>
    </location>
</feature>
<feature type="domain" description="SWEET-like" evidence="12">
    <location>
        <begin position="611"/>
        <end position="877"/>
    </location>
</feature>
<evidence type="ECO:0000313" key="14">
    <source>
        <dbReference type="EMBL" id="KAF3334835.1"/>
    </source>
</evidence>
<comment type="subcellular location">
    <subcellularLocation>
        <location evidence="2">Endomembrane system</location>
        <topology evidence="2">Multi-pass membrane protein</topology>
    </subcellularLocation>
</comment>
<evidence type="ECO:0000256" key="4">
    <source>
        <dbReference type="ARBA" id="ARBA00012483"/>
    </source>
</evidence>